<keyword evidence="5 11" id="KW-0028">Amino-acid biosynthesis</keyword>
<evidence type="ECO:0000259" key="12">
    <source>
        <dbReference type="Pfam" id="PF00291"/>
    </source>
</evidence>
<evidence type="ECO:0000256" key="4">
    <source>
        <dbReference type="ARBA" id="ARBA00011270"/>
    </source>
</evidence>
<dbReference type="GO" id="GO:0004834">
    <property type="term" value="F:tryptophan synthase activity"/>
    <property type="evidence" value="ECO:0007669"/>
    <property type="project" value="UniProtKB-EC"/>
</dbReference>
<comment type="catalytic activity">
    <reaction evidence="10 11">
        <text>(1S,2R)-1-C-(indol-3-yl)glycerol 3-phosphate + L-serine = D-glyceraldehyde 3-phosphate + L-tryptophan + H2O</text>
        <dbReference type="Rhea" id="RHEA:10532"/>
        <dbReference type="ChEBI" id="CHEBI:15377"/>
        <dbReference type="ChEBI" id="CHEBI:33384"/>
        <dbReference type="ChEBI" id="CHEBI:57912"/>
        <dbReference type="ChEBI" id="CHEBI:58866"/>
        <dbReference type="ChEBI" id="CHEBI:59776"/>
        <dbReference type="EC" id="4.2.1.20"/>
    </reaction>
</comment>
<feature type="domain" description="Tryptophan synthase beta chain-like PALP" evidence="12">
    <location>
        <begin position="65"/>
        <end position="388"/>
    </location>
</feature>
<dbReference type="Proteomes" id="UP000272481">
    <property type="component" value="Unassembled WGS sequence"/>
</dbReference>
<dbReference type="EC" id="4.2.1.20" evidence="11"/>
<comment type="function">
    <text evidence="11">The beta subunit is responsible for the synthesis of L-tryptophan from indole and L-serine.</text>
</comment>
<gene>
    <name evidence="11 13" type="primary">trpB</name>
    <name evidence="13" type="ORF">EJA12_05400</name>
</gene>
<dbReference type="PIRSF" id="PIRSF001413">
    <property type="entry name" value="Trp_syn_beta"/>
    <property type="match status" value="1"/>
</dbReference>
<keyword evidence="14" id="KW-1185">Reference proteome</keyword>
<sequence>MVNTTEQKAYQAPDKTGRYGEYGGRFVPETLMPALLELETAYREAKEDPAFAEQLNHYLKDYVGRENPLYFAARLTEAAGGAKIYLKREDLNHTGAHKINNALGQALLAKRMGKTKIIAETGAGQHGVATATACALLDMKCIVFMGKEDIRRQELNVFRMELLGASVVSVDQGSGTLKDAVNEALRYWVANVSDTHYIIGSALGPHPFPEIVRDFQRVIGVETRHQILEKEGRLPDAVVACVGGGSNSIGMFHPFVDDTDVALYGVEAAGSGIATGKHAAALTGGRPGALHGAYMYLLQDEAGQITEAHSISAGLDYPGAGPEHSHFRDTGRVAYASVTDEQALEALKMLSRKEGILPALESSHAVYYAVELAAGMSPDQIVVICLSGRGDKDVITVRDALKGGNGNV</sequence>
<dbReference type="InterPro" id="IPR023026">
    <property type="entry name" value="Trp_synth_beta/beta-like"/>
</dbReference>
<dbReference type="InterPro" id="IPR036052">
    <property type="entry name" value="TrpB-like_PALP_sf"/>
</dbReference>
<evidence type="ECO:0000256" key="1">
    <source>
        <dbReference type="ARBA" id="ARBA00001933"/>
    </source>
</evidence>
<dbReference type="InterPro" id="IPR006654">
    <property type="entry name" value="Trp_synth_beta"/>
</dbReference>
<evidence type="ECO:0000256" key="9">
    <source>
        <dbReference type="ARBA" id="ARBA00023239"/>
    </source>
</evidence>
<dbReference type="Gene3D" id="3.40.50.1100">
    <property type="match status" value="2"/>
</dbReference>
<comment type="cofactor">
    <cofactor evidence="1 11">
        <name>pyridoxal 5'-phosphate</name>
        <dbReference type="ChEBI" id="CHEBI:597326"/>
    </cofactor>
</comment>
<name>A0ABX9ZEF7_9BACL</name>
<organism evidence="13 14">
    <name type="scientific">Bhargavaea beijingensis</name>
    <dbReference type="NCBI Taxonomy" id="426756"/>
    <lineage>
        <taxon>Bacteria</taxon>
        <taxon>Bacillati</taxon>
        <taxon>Bacillota</taxon>
        <taxon>Bacilli</taxon>
        <taxon>Bacillales</taxon>
        <taxon>Caryophanaceae</taxon>
        <taxon>Bhargavaea</taxon>
    </lineage>
</organism>
<evidence type="ECO:0000256" key="6">
    <source>
        <dbReference type="ARBA" id="ARBA00022822"/>
    </source>
</evidence>
<evidence type="ECO:0000256" key="2">
    <source>
        <dbReference type="ARBA" id="ARBA00004733"/>
    </source>
</evidence>
<dbReference type="SUPFAM" id="SSF53686">
    <property type="entry name" value="Tryptophan synthase beta subunit-like PLP-dependent enzymes"/>
    <property type="match status" value="1"/>
</dbReference>
<evidence type="ECO:0000313" key="14">
    <source>
        <dbReference type="Proteomes" id="UP000272481"/>
    </source>
</evidence>
<dbReference type="PANTHER" id="PTHR48077:SF3">
    <property type="entry name" value="TRYPTOPHAN SYNTHASE"/>
    <property type="match status" value="1"/>
</dbReference>
<keyword evidence="9 11" id="KW-0456">Lyase</keyword>
<dbReference type="CDD" id="cd06446">
    <property type="entry name" value="Trp-synth_B"/>
    <property type="match status" value="1"/>
</dbReference>
<feature type="modified residue" description="N6-(pyridoxal phosphate)lysine" evidence="11">
    <location>
        <position position="98"/>
    </location>
</feature>
<comment type="similarity">
    <text evidence="3 11">Belongs to the TrpB family.</text>
</comment>
<dbReference type="RefSeq" id="WP_125903721.1">
    <property type="nucleotide sequence ID" value="NZ_RWGW01000007.1"/>
</dbReference>
<dbReference type="HAMAP" id="MF_00133">
    <property type="entry name" value="Trp_synth_beta"/>
    <property type="match status" value="1"/>
</dbReference>
<comment type="pathway">
    <text evidence="2 11">Amino-acid biosynthesis; L-tryptophan biosynthesis; L-tryptophan from chorismate: step 5/5.</text>
</comment>
<keyword evidence="8 11" id="KW-0057">Aromatic amino acid biosynthesis</keyword>
<dbReference type="PROSITE" id="PS00168">
    <property type="entry name" value="TRP_SYNTHASE_BETA"/>
    <property type="match status" value="1"/>
</dbReference>
<accession>A0ABX9ZEF7</accession>
<protein>
    <recommendedName>
        <fullName evidence="11">Tryptophan synthase beta chain</fullName>
        <ecNumber evidence="11">4.2.1.20</ecNumber>
    </recommendedName>
</protein>
<dbReference type="InterPro" id="IPR006653">
    <property type="entry name" value="Trp_synth_b_CS"/>
</dbReference>
<proteinExistence type="inferred from homology"/>
<evidence type="ECO:0000256" key="10">
    <source>
        <dbReference type="ARBA" id="ARBA00049047"/>
    </source>
</evidence>
<evidence type="ECO:0000256" key="8">
    <source>
        <dbReference type="ARBA" id="ARBA00023141"/>
    </source>
</evidence>
<dbReference type="EMBL" id="RWGW01000007">
    <property type="protein sequence ID" value="RSK34368.1"/>
    <property type="molecule type" value="Genomic_DNA"/>
</dbReference>
<comment type="subunit">
    <text evidence="4 11">Tetramer of two alpha and two beta chains.</text>
</comment>
<dbReference type="InterPro" id="IPR001926">
    <property type="entry name" value="TrpB-like_PALP"/>
</dbReference>
<keyword evidence="6 11" id="KW-0822">Tryptophan biosynthesis</keyword>
<evidence type="ECO:0000256" key="3">
    <source>
        <dbReference type="ARBA" id="ARBA00009982"/>
    </source>
</evidence>
<dbReference type="Pfam" id="PF00291">
    <property type="entry name" value="PALP"/>
    <property type="match status" value="1"/>
</dbReference>
<evidence type="ECO:0000313" key="13">
    <source>
        <dbReference type="EMBL" id="RSK34368.1"/>
    </source>
</evidence>
<keyword evidence="7 11" id="KW-0663">Pyridoxal phosphate</keyword>
<comment type="caution">
    <text evidence="13">The sequence shown here is derived from an EMBL/GenBank/DDBJ whole genome shotgun (WGS) entry which is preliminary data.</text>
</comment>
<dbReference type="PANTHER" id="PTHR48077">
    <property type="entry name" value="TRYPTOPHAN SYNTHASE-RELATED"/>
    <property type="match status" value="1"/>
</dbReference>
<dbReference type="NCBIfam" id="TIGR00263">
    <property type="entry name" value="trpB"/>
    <property type="match status" value="1"/>
</dbReference>
<evidence type="ECO:0000256" key="11">
    <source>
        <dbReference type="HAMAP-Rule" id="MF_00133"/>
    </source>
</evidence>
<evidence type="ECO:0000256" key="7">
    <source>
        <dbReference type="ARBA" id="ARBA00022898"/>
    </source>
</evidence>
<reference evidence="13 14" key="1">
    <citation type="submission" date="2018-12" db="EMBL/GenBank/DDBJ databases">
        <title>Comparitive functional genomics of dry heat resistant strains isolated from the viking spacecraft.</title>
        <authorList>
            <person name="Seuylemezian A."/>
            <person name="Vaishampayan P."/>
        </authorList>
    </citation>
    <scope>NUCLEOTIDE SEQUENCE [LARGE SCALE GENOMIC DNA]</scope>
    <source>
        <strain evidence="13 14">M6-11</strain>
    </source>
</reference>
<evidence type="ECO:0000256" key="5">
    <source>
        <dbReference type="ARBA" id="ARBA00022605"/>
    </source>
</evidence>